<evidence type="ECO:0008006" key="7">
    <source>
        <dbReference type="Google" id="ProtNLM"/>
    </source>
</evidence>
<dbReference type="Gene3D" id="1.25.40.10">
    <property type="entry name" value="Tetratricopeptide repeat domain"/>
    <property type="match status" value="2"/>
</dbReference>
<comment type="caution">
    <text evidence="5">The sequence shown here is derived from an EMBL/GenBank/DDBJ whole genome shotgun (WGS) entry which is preliminary data.</text>
</comment>
<dbReference type="Pfam" id="PF13424">
    <property type="entry name" value="TPR_12"/>
    <property type="match status" value="3"/>
</dbReference>
<dbReference type="AlphaFoldDB" id="A0ABD3UB40"/>
<protein>
    <recommendedName>
        <fullName evidence="7">Nephrocystin-3</fullName>
    </recommendedName>
</protein>
<dbReference type="PANTHER" id="PTHR45641">
    <property type="entry name" value="TETRATRICOPEPTIDE REPEAT PROTEIN (AFU_ORTHOLOGUE AFUA_6G03870)"/>
    <property type="match status" value="1"/>
</dbReference>
<evidence type="ECO:0000256" key="4">
    <source>
        <dbReference type="SAM" id="MobiDB-lite"/>
    </source>
</evidence>
<dbReference type="PROSITE" id="PS50005">
    <property type="entry name" value="TPR"/>
    <property type="match status" value="1"/>
</dbReference>
<sequence length="566" mass="64104">MFELYFRISQMDLNNQLNHFQLQQRCMYCCADISVWFPKCSVSRRRFVRSFPIACSLEVSGVHGQRRVTSSLSGPTNSERSNIFDDNSMNPSASSTNDLERQLEDFFNEIKVMIKMGKEDDAVNLLKANYVAIKEQVDSGAHGIEEAAVLDVIALGYMALGDLRAVGSLMDMLYKIVNGIKDEELLLDSILMHMGSMYAKLEKYETSISFYRRSLKIMEGKYGNKSSLLCTPLLGLAKVLGTSGKATEAIETYQRVITQSEYSRAGEGEELVVPLCALGDLLMKEGRASDAEKPFTRVLDIYTRSYGEKDGRVGMAMCSLAKVKCAKGNVNEAIDLYKKAIQILEESKYVALDDKVMEKMRIDLAELLHVVGRGEEGRTLLEECLLISEKFNGKDHPNLVPHLANLATSYSRSKNFVEAERLLRKSLQIVMETMPPDDPSITFPMLHLAVVLYNLHHDEEAERLALDVLRIREKAFGKESLPVGEALDCLVSIQSRLEKDDTELVELLKKILKIQDKSFGPESEEVMETLKKIVHYLDKMGMKNEKYPFQRRLSVLKNKRKQMVMY</sequence>
<accession>A0ABD3UB40</accession>
<keyword evidence="2 3" id="KW-0802">TPR repeat</keyword>
<dbReference type="Pfam" id="PF13374">
    <property type="entry name" value="TPR_10"/>
    <property type="match status" value="1"/>
</dbReference>
<evidence type="ECO:0000256" key="1">
    <source>
        <dbReference type="ARBA" id="ARBA00022737"/>
    </source>
</evidence>
<evidence type="ECO:0000256" key="2">
    <source>
        <dbReference type="ARBA" id="ARBA00022803"/>
    </source>
</evidence>
<dbReference type="SUPFAM" id="SSF48452">
    <property type="entry name" value="TPR-like"/>
    <property type="match status" value="2"/>
</dbReference>
<dbReference type="InterPro" id="IPR019734">
    <property type="entry name" value="TPR_rpt"/>
</dbReference>
<name>A0ABD3UB40_9LAMI</name>
<evidence type="ECO:0000256" key="3">
    <source>
        <dbReference type="PROSITE-ProRule" id="PRU00339"/>
    </source>
</evidence>
<feature type="region of interest" description="Disordered" evidence="4">
    <location>
        <begin position="67"/>
        <end position="97"/>
    </location>
</feature>
<keyword evidence="6" id="KW-1185">Reference proteome</keyword>
<dbReference type="EMBL" id="JBJXBP010000002">
    <property type="protein sequence ID" value="KAL3846165.1"/>
    <property type="molecule type" value="Genomic_DNA"/>
</dbReference>
<dbReference type="PANTHER" id="PTHR45641:SF19">
    <property type="entry name" value="NEPHROCYSTIN-3"/>
    <property type="match status" value="1"/>
</dbReference>
<proteinExistence type="predicted"/>
<evidence type="ECO:0000313" key="5">
    <source>
        <dbReference type="EMBL" id="KAL3846165.1"/>
    </source>
</evidence>
<dbReference type="Proteomes" id="UP001634393">
    <property type="component" value="Unassembled WGS sequence"/>
</dbReference>
<organism evidence="5 6">
    <name type="scientific">Penstemon smallii</name>
    <dbReference type="NCBI Taxonomy" id="265156"/>
    <lineage>
        <taxon>Eukaryota</taxon>
        <taxon>Viridiplantae</taxon>
        <taxon>Streptophyta</taxon>
        <taxon>Embryophyta</taxon>
        <taxon>Tracheophyta</taxon>
        <taxon>Spermatophyta</taxon>
        <taxon>Magnoliopsida</taxon>
        <taxon>eudicotyledons</taxon>
        <taxon>Gunneridae</taxon>
        <taxon>Pentapetalae</taxon>
        <taxon>asterids</taxon>
        <taxon>lamiids</taxon>
        <taxon>Lamiales</taxon>
        <taxon>Plantaginaceae</taxon>
        <taxon>Cheloneae</taxon>
        <taxon>Penstemon</taxon>
    </lineage>
</organism>
<dbReference type="InterPro" id="IPR011990">
    <property type="entry name" value="TPR-like_helical_dom_sf"/>
</dbReference>
<keyword evidence="1" id="KW-0677">Repeat</keyword>
<evidence type="ECO:0000313" key="6">
    <source>
        <dbReference type="Proteomes" id="UP001634393"/>
    </source>
</evidence>
<reference evidence="5 6" key="1">
    <citation type="submission" date="2024-12" db="EMBL/GenBank/DDBJ databases">
        <title>The unique morphological basis and parallel evolutionary history of personate flowers in Penstemon.</title>
        <authorList>
            <person name="Depatie T.H."/>
            <person name="Wessinger C.A."/>
        </authorList>
    </citation>
    <scope>NUCLEOTIDE SEQUENCE [LARGE SCALE GENOMIC DNA]</scope>
    <source>
        <strain evidence="5">WTNN_2</strain>
        <tissue evidence="5">Leaf</tissue>
    </source>
</reference>
<gene>
    <name evidence="5" type="ORF">ACJIZ3_003568</name>
</gene>
<feature type="repeat" description="TPR" evidence="3">
    <location>
        <begin position="188"/>
        <end position="221"/>
    </location>
</feature>
<dbReference type="SMART" id="SM00028">
    <property type="entry name" value="TPR"/>
    <property type="match status" value="5"/>
</dbReference>